<proteinExistence type="predicted"/>
<dbReference type="PANTHER" id="PTHR45947:SF3">
    <property type="entry name" value="SULFOQUINOVOSYL TRANSFERASE SQD2"/>
    <property type="match status" value="1"/>
</dbReference>
<accession>A0A3D2SEU6</accession>
<dbReference type="AlphaFoldDB" id="A0A3D2SEU6"/>
<dbReference type="InterPro" id="IPR001296">
    <property type="entry name" value="Glyco_trans_1"/>
</dbReference>
<organism evidence="2 3">
    <name type="scientific">Bacteroides graminisolvens</name>
    <dbReference type="NCBI Taxonomy" id="477666"/>
    <lineage>
        <taxon>Bacteria</taxon>
        <taxon>Pseudomonadati</taxon>
        <taxon>Bacteroidota</taxon>
        <taxon>Bacteroidia</taxon>
        <taxon>Bacteroidales</taxon>
        <taxon>Bacteroidaceae</taxon>
        <taxon>Bacteroides</taxon>
    </lineage>
</organism>
<feature type="non-terminal residue" evidence="2">
    <location>
        <position position="1"/>
    </location>
</feature>
<feature type="domain" description="Glycosyl transferase family 1" evidence="1">
    <location>
        <begin position="11"/>
        <end position="127"/>
    </location>
</feature>
<dbReference type="EMBL" id="DPVG01000046">
    <property type="protein sequence ID" value="HCK23416.1"/>
    <property type="molecule type" value="Genomic_DNA"/>
</dbReference>
<dbReference type="Gene3D" id="3.40.50.2000">
    <property type="entry name" value="Glycogen Phosphorylase B"/>
    <property type="match status" value="2"/>
</dbReference>
<sequence length="178" mass="20396">FILVSLALIRDLPFQMFFVGSGYAYQEMVDRVAERNLSHKIHFLGNVADRNVLKSYYTAADLFLFPSLYDNAPLVVREAAGLHTPSLLLRDATCADEIVDNYNGFLSEHSVDFFADRLQELMMNPKLVGDVGLRASSTIVRSWEDIADEVYDRYQRLIHKSRYNSPRCFIGGVMYERV</sequence>
<gene>
    <name evidence="2" type="ORF">DHW31_01305</name>
</gene>
<evidence type="ECO:0000313" key="3">
    <source>
        <dbReference type="Proteomes" id="UP000263098"/>
    </source>
</evidence>
<dbReference type="GO" id="GO:0016757">
    <property type="term" value="F:glycosyltransferase activity"/>
    <property type="evidence" value="ECO:0007669"/>
    <property type="project" value="InterPro"/>
</dbReference>
<dbReference type="InterPro" id="IPR050194">
    <property type="entry name" value="Glycosyltransferase_grp1"/>
</dbReference>
<protein>
    <submittedName>
        <fullName evidence="2">Glycosyl transferase</fullName>
    </submittedName>
</protein>
<evidence type="ECO:0000313" key="2">
    <source>
        <dbReference type="EMBL" id="HCK23416.1"/>
    </source>
</evidence>
<dbReference type="Pfam" id="PF00534">
    <property type="entry name" value="Glycos_transf_1"/>
    <property type="match status" value="1"/>
</dbReference>
<dbReference type="SUPFAM" id="SSF53756">
    <property type="entry name" value="UDP-Glycosyltransferase/glycogen phosphorylase"/>
    <property type="match status" value="1"/>
</dbReference>
<dbReference type="Proteomes" id="UP000263098">
    <property type="component" value="Unassembled WGS sequence"/>
</dbReference>
<evidence type="ECO:0000259" key="1">
    <source>
        <dbReference type="Pfam" id="PF00534"/>
    </source>
</evidence>
<dbReference type="PANTHER" id="PTHR45947">
    <property type="entry name" value="SULFOQUINOVOSYL TRANSFERASE SQD2"/>
    <property type="match status" value="1"/>
</dbReference>
<keyword evidence="2" id="KW-0808">Transferase</keyword>
<comment type="caution">
    <text evidence="2">The sequence shown here is derived from an EMBL/GenBank/DDBJ whole genome shotgun (WGS) entry which is preliminary data.</text>
</comment>
<name>A0A3D2SEU6_9BACE</name>
<reference evidence="2 3" key="1">
    <citation type="journal article" date="2018" name="Nat. Biotechnol.">
        <title>A standardized bacterial taxonomy based on genome phylogeny substantially revises the tree of life.</title>
        <authorList>
            <person name="Parks D.H."/>
            <person name="Chuvochina M."/>
            <person name="Waite D.W."/>
            <person name="Rinke C."/>
            <person name="Skarshewski A."/>
            <person name="Chaumeil P.A."/>
            <person name="Hugenholtz P."/>
        </authorList>
    </citation>
    <scope>NUCLEOTIDE SEQUENCE [LARGE SCALE GENOMIC DNA]</scope>
    <source>
        <strain evidence="2">UBA9667</strain>
    </source>
</reference>